<evidence type="ECO:0000256" key="1">
    <source>
        <dbReference type="ARBA" id="ARBA00023125"/>
    </source>
</evidence>
<dbReference type="RefSeq" id="WP_068664678.1">
    <property type="nucleotide sequence ID" value="NZ_LYPB01000067.1"/>
</dbReference>
<evidence type="ECO:0000259" key="3">
    <source>
        <dbReference type="PROSITE" id="PS50977"/>
    </source>
</evidence>
<accession>A0A198AAV8</accession>
<dbReference type="InterPro" id="IPR036271">
    <property type="entry name" value="Tet_transcr_reg_TetR-rel_C_sf"/>
</dbReference>
<dbReference type="GO" id="GO:0006355">
    <property type="term" value="P:regulation of DNA-templated transcription"/>
    <property type="evidence" value="ECO:0007669"/>
    <property type="project" value="UniProtKB-ARBA"/>
</dbReference>
<dbReference type="Proteomes" id="UP000078454">
    <property type="component" value="Unassembled WGS sequence"/>
</dbReference>
<dbReference type="PANTHER" id="PTHR30328">
    <property type="entry name" value="TRANSCRIPTIONAL REPRESSOR"/>
    <property type="match status" value="1"/>
</dbReference>
<dbReference type="PROSITE" id="PS50977">
    <property type="entry name" value="HTH_TETR_2"/>
    <property type="match status" value="1"/>
</dbReference>
<dbReference type="Pfam" id="PF00440">
    <property type="entry name" value="TetR_N"/>
    <property type="match status" value="1"/>
</dbReference>
<dbReference type="InterPro" id="IPR009057">
    <property type="entry name" value="Homeodomain-like_sf"/>
</dbReference>
<evidence type="ECO:0000313" key="5">
    <source>
        <dbReference type="Proteomes" id="UP000078454"/>
    </source>
</evidence>
<evidence type="ECO:0000256" key="2">
    <source>
        <dbReference type="PROSITE-ProRule" id="PRU00335"/>
    </source>
</evidence>
<gene>
    <name evidence="4" type="ORF">A8708_32450</name>
</gene>
<name>A0A198AAV8_9BACL</name>
<reference evidence="4 5" key="1">
    <citation type="submission" date="2016-05" db="EMBL/GenBank/DDBJ databases">
        <title>Paenibacillus sp. 1ZS3-15 nov., isolated from the rhizosphere soil.</title>
        <authorList>
            <person name="Zhang X.X."/>
            <person name="Zhang J."/>
        </authorList>
    </citation>
    <scope>NUCLEOTIDE SEQUENCE [LARGE SCALE GENOMIC DNA]</scope>
    <source>
        <strain evidence="4 5">1ZS3-15</strain>
    </source>
</reference>
<sequence>MTDISTQEPKPKRTYDAARTKEIILDAAEEIFAEQGFSAARIDAIAKAAGYNKSLIYQYFQDKLGLYTEVIIRADQLGDKMMLDISGELLQDDSLTSDPAKFKQFLEKLIHGSLQFILEHPRYLKILSWEMAEEWKTWNQITYLPDDVTRFYELAKKAQINGLLRADLDAKVFPTILLTNVYSSIQSYSRFKPFLNESHSTASIAHYKDQVARFIIHGVMEPSLSN</sequence>
<evidence type="ECO:0000313" key="4">
    <source>
        <dbReference type="EMBL" id="OAS18240.1"/>
    </source>
</evidence>
<keyword evidence="1 2" id="KW-0238">DNA-binding</keyword>
<organism evidence="4 5">
    <name type="scientific">Paenibacillus oryzisoli</name>
    <dbReference type="NCBI Taxonomy" id="1850517"/>
    <lineage>
        <taxon>Bacteria</taxon>
        <taxon>Bacillati</taxon>
        <taxon>Bacillota</taxon>
        <taxon>Bacilli</taxon>
        <taxon>Bacillales</taxon>
        <taxon>Paenibacillaceae</taxon>
        <taxon>Paenibacillus</taxon>
    </lineage>
</organism>
<dbReference type="EMBL" id="LYPB01000067">
    <property type="protein sequence ID" value="OAS18240.1"/>
    <property type="molecule type" value="Genomic_DNA"/>
</dbReference>
<dbReference type="PANTHER" id="PTHR30328:SF54">
    <property type="entry name" value="HTH-TYPE TRANSCRIPTIONAL REPRESSOR SCO4008"/>
    <property type="match status" value="1"/>
</dbReference>
<protein>
    <recommendedName>
        <fullName evidence="3">HTH tetR-type domain-containing protein</fullName>
    </recommendedName>
</protein>
<feature type="domain" description="HTH tetR-type" evidence="3">
    <location>
        <begin position="18"/>
        <end position="78"/>
    </location>
</feature>
<dbReference type="GO" id="GO:0003677">
    <property type="term" value="F:DNA binding"/>
    <property type="evidence" value="ECO:0007669"/>
    <property type="project" value="UniProtKB-UniRule"/>
</dbReference>
<proteinExistence type="predicted"/>
<dbReference type="InterPro" id="IPR050109">
    <property type="entry name" value="HTH-type_TetR-like_transc_reg"/>
</dbReference>
<comment type="caution">
    <text evidence="4">The sequence shown here is derived from an EMBL/GenBank/DDBJ whole genome shotgun (WGS) entry which is preliminary data.</text>
</comment>
<dbReference type="AlphaFoldDB" id="A0A198AAV8"/>
<feature type="DNA-binding region" description="H-T-H motif" evidence="2">
    <location>
        <begin position="41"/>
        <end position="60"/>
    </location>
</feature>
<dbReference type="Gene3D" id="1.10.357.10">
    <property type="entry name" value="Tetracycline Repressor, domain 2"/>
    <property type="match status" value="1"/>
</dbReference>
<keyword evidence="5" id="KW-1185">Reference proteome</keyword>
<dbReference type="PRINTS" id="PR00455">
    <property type="entry name" value="HTHTETR"/>
</dbReference>
<dbReference type="SUPFAM" id="SSF48498">
    <property type="entry name" value="Tetracyclin repressor-like, C-terminal domain"/>
    <property type="match status" value="1"/>
</dbReference>
<dbReference type="STRING" id="1850517.A8708_32450"/>
<dbReference type="SUPFAM" id="SSF46689">
    <property type="entry name" value="Homeodomain-like"/>
    <property type="match status" value="1"/>
</dbReference>
<dbReference type="InterPro" id="IPR001647">
    <property type="entry name" value="HTH_TetR"/>
</dbReference>